<comment type="similarity">
    <text evidence="1">Belongs to the APC10 family.</text>
</comment>
<dbReference type="PANTHER" id="PTHR12936">
    <property type="entry name" value="ANAPHASE-PROMOTING COMPLEX 10"/>
    <property type="match status" value="1"/>
</dbReference>
<evidence type="ECO:0000256" key="5">
    <source>
        <dbReference type="ARBA" id="ARBA00023306"/>
    </source>
</evidence>
<dbReference type="SUPFAM" id="SSF49785">
    <property type="entry name" value="Galactose-binding domain-like"/>
    <property type="match status" value="1"/>
</dbReference>
<dbReference type="Gene3D" id="2.60.120.260">
    <property type="entry name" value="Galactose-binding domain-like"/>
    <property type="match status" value="1"/>
</dbReference>
<feature type="domain" description="DOC" evidence="7">
    <location>
        <begin position="151"/>
        <end position="362"/>
    </location>
</feature>
<keyword evidence="4" id="KW-0833">Ubl conjugation pathway</keyword>
<feature type="compositionally biased region" description="Low complexity" evidence="6">
    <location>
        <begin position="27"/>
        <end position="36"/>
    </location>
</feature>
<dbReference type="SMART" id="SM01337">
    <property type="entry name" value="APC10"/>
    <property type="match status" value="1"/>
</dbReference>
<evidence type="ECO:0000256" key="2">
    <source>
        <dbReference type="ARBA" id="ARBA00022618"/>
    </source>
</evidence>
<dbReference type="Proteomes" id="UP001497600">
    <property type="component" value="Chromosome B"/>
</dbReference>
<dbReference type="PROSITE" id="PS51284">
    <property type="entry name" value="DOC"/>
    <property type="match status" value="1"/>
</dbReference>
<keyword evidence="2" id="KW-0132">Cell division</keyword>
<dbReference type="Pfam" id="PF03256">
    <property type="entry name" value="ANAPC10"/>
    <property type="match status" value="2"/>
</dbReference>
<evidence type="ECO:0000259" key="7">
    <source>
        <dbReference type="PROSITE" id="PS51284"/>
    </source>
</evidence>
<dbReference type="PANTHER" id="PTHR12936:SF0">
    <property type="entry name" value="ANAPHASE-PROMOTING COMPLEX SUBUNIT 10"/>
    <property type="match status" value="1"/>
</dbReference>
<feature type="region of interest" description="Disordered" evidence="6">
    <location>
        <begin position="84"/>
        <end position="136"/>
    </location>
</feature>
<protein>
    <recommendedName>
        <fullName evidence="7">DOC domain-containing protein</fullName>
    </recommendedName>
</protein>
<feature type="compositionally biased region" description="Polar residues" evidence="6">
    <location>
        <begin position="1"/>
        <end position="13"/>
    </location>
</feature>
<feature type="region of interest" description="Disordered" evidence="6">
    <location>
        <begin position="192"/>
        <end position="235"/>
    </location>
</feature>
<gene>
    <name evidence="8" type="ORF">CAAN4_B05160</name>
</gene>
<dbReference type="InterPro" id="IPR004939">
    <property type="entry name" value="APC_su10/DOC_dom"/>
</dbReference>
<sequence length="470" mass="49858">MNSSDYWAQSSFQGYDDQSVGSGTSAQSSHHQVQVQETIPPEELVDSIVNASSTSYHAGEGVPELQLEGESLMAESSGYRFGDHIDGESSRTHNHHHDISGSSVDSNVNNRISTFNSSHRSGTSLHPGGGSSTTSGVASAAAAAAAAQQLSPEQVQRVYYQKGMQELESLQLLDLSPLANWKLSSSKPGFGLSQLREDSPDSFWQSDGSNNGNGNGSNTNNNNGMNQNGNGELNTPHSITIQFSKKVAIERISLFTNFSIDESYTPAKIQILAGSSDGWDLREVCLVSFNKPIGWSHIIFNGIRSDRVLKCFLIKLVVLSNHQDGKDTHLRSVKVFGKKTMKRQGTIGGAGAGLSGNRGLHDSNADSGVHGLGGWNGAGGRVLHGDILRDMSATSGLGSLSGISLNSRQLSSSMMSQSSQLVPIPQGEDSAADGIEPSSEAAIALENVNEIIGYNSGFQSLEMSSISSIR</sequence>
<keyword evidence="9" id="KW-1185">Reference proteome</keyword>
<dbReference type="InterPro" id="IPR008979">
    <property type="entry name" value="Galactose-bd-like_sf"/>
</dbReference>
<evidence type="ECO:0000256" key="6">
    <source>
        <dbReference type="SAM" id="MobiDB-lite"/>
    </source>
</evidence>
<dbReference type="CDD" id="cd08366">
    <property type="entry name" value="APC10"/>
    <property type="match status" value="1"/>
</dbReference>
<evidence type="ECO:0000256" key="4">
    <source>
        <dbReference type="ARBA" id="ARBA00022786"/>
    </source>
</evidence>
<keyword evidence="5" id="KW-0131">Cell cycle</keyword>
<evidence type="ECO:0000313" key="8">
    <source>
        <dbReference type="EMBL" id="CAK7896452.1"/>
    </source>
</evidence>
<evidence type="ECO:0000256" key="1">
    <source>
        <dbReference type="ARBA" id="ARBA00006762"/>
    </source>
</evidence>
<dbReference type="EMBL" id="OZ004254">
    <property type="protein sequence ID" value="CAK7896452.1"/>
    <property type="molecule type" value="Genomic_DNA"/>
</dbReference>
<name>A0ABP0E8L8_9ASCO</name>
<feature type="compositionally biased region" description="Polar residues" evidence="6">
    <location>
        <begin position="100"/>
        <end position="124"/>
    </location>
</feature>
<feature type="compositionally biased region" description="Low complexity" evidence="6">
    <location>
        <begin position="208"/>
        <end position="231"/>
    </location>
</feature>
<organism evidence="8 9">
    <name type="scientific">[Candida] anglica</name>
    <dbReference type="NCBI Taxonomy" id="148631"/>
    <lineage>
        <taxon>Eukaryota</taxon>
        <taxon>Fungi</taxon>
        <taxon>Dikarya</taxon>
        <taxon>Ascomycota</taxon>
        <taxon>Saccharomycotina</taxon>
        <taxon>Pichiomycetes</taxon>
        <taxon>Debaryomycetaceae</taxon>
        <taxon>Kurtzmaniella</taxon>
    </lineage>
</organism>
<keyword evidence="3" id="KW-0498">Mitosis</keyword>
<evidence type="ECO:0000313" key="9">
    <source>
        <dbReference type="Proteomes" id="UP001497600"/>
    </source>
</evidence>
<accession>A0ABP0E8L8</accession>
<dbReference type="InterPro" id="IPR016901">
    <property type="entry name" value="APC10/Doc1"/>
</dbReference>
<proteinExistence type="inferred from homology"/>
<reference evidence="8 9" key="1">
    <citation type="submission" date="2024-01" db="EMBL/GenBank/DDBJ databases">
        <authorList>
            <consortium name="Genoscope - CEA"/>
            <person name="William W."/>
        </authorList>
    </citation>
    <scope>NUCLEOTIDE SEQUENCE [LARGE SCALE GENOMIC DNA]</scope>
    <source>
        <strain evidence="8 9">29B2s-10</strain>
    </source>
</reference>
<evidence type="ECO:0000256" key="3">
    <source>
        <dbReference type="ARBA" id="ARBA00022776"/>
    </source>
</evidence>
<feature type="region of interest" description="Disordered" evidence="6">
    <location>
        <begin position="1"/>
        <end position="41"/>
    </location>
</feature>